<dbReference type="SUPFAM" id="SSF51120">
    <property type="entry name" value="beta-Roll"/>
    <property type="match status" value="1"/>
</dbReference>
<dbReference type="Gene3D" id="2.150.10.10">
    <property type="entry name" value="Serralysin-like metalloprotease, C-terminal"/>
    <property type="match status" value="1"/>
</dbReference>
<evidence type="ECO:0008006" key="3">
    <source>
        <dbReference type="Google" id="ProtNLM"/>
    </source>
</evidence>
<dbReference type="Pfam" id="PF00353">
    <property type="entry name" value="HemolysinCabind"/>
    <property type="match status" value="1"/>
</dbReference>
<proteinExistence type="predicted"/>
<dbReference type="Proteomes" id="UP000761264">
    <property type="component" value="Unassembled WGS sequence"/>
</dbReference>
<dbReference type="AlphaFoldDB" id="A0A967C6S0"/>
<gene>
    <name evidence="1" type="ORF">HBA54_02140</name>
</gene>
<evidence type="ECO:0000313" key="1">
    <source>
        <dbReference type="EMBL" id="NIA67387.1"/>
    </source>
</evidence>
<dbReference type="EMBL" id="JAAQPH010000001">
    <property type="protein sequence ID" value="NIA67387.1"/>
    <property type="molecule type" value="Genomic_DNA"/>
</dbReference>
<keyword evidence="2" id="KW-1185">Reference proteome</keyword>
<organism evidence="1 2">
    <name type="scientific">Pelagibius litoralis</name>
    <dbReference type="NCBI Taxonomy" id="374515"/>
    <lineage>
        <taxon>Bacteria</taxon>
        <taxon>Pseudomonadati</taxon>
        <taxon>Pseudomonadota</taxon>
        <taxon>Alphaproteobacteria</taxon>
        <taxon>Rhodospirillales</taxon>
        <taxon>Rhodovibrionaceae</taxon>
        <taxon>Pelagibius</taxon>
    </lineage>
</organism>
<comment type="caution">
    <text evidence="1">The sequence shown here is derived from an EMBL/GenBank/DDBJ whole genome shotgun (WGS) entry which is preliminary data.</text>
</comment>
<dbReference type="GO" id="GO:0005509">
    <property type="term" value="F:calcium ion binding"/>
    <property type="evidence" value="ECO:0007669"/>
    <property type="project" value="InterPro"/>
</dbReference>
<reference evidence="1" key="1">
    <citation type="submission" date="2020-03" db="EMBL/GenBank/DDBJ databases">
        <title>Genome of Pelagibius litoralis DSM 21314T.</title>
        <authorList>
            <person name="Wang G."/>
        </authorList>
    </citation>
    <scope>NUCLEOTIDE SEQUENCE</scope>
    <source>
        <strain evidence="1">DSM 21314</strain>
    </source>
</reference>
<accession>A0A967C6S0</accession>
<dbReference type="InterPro" id="IPR001343">
    <property type="entry name" value="Hemolysn_Ca-bd"/>
</dbReference>
<sequence>MGFSGVDSFVYLDGGVERTVRIEVGLTGSGPALAVNDTASMGGGAGDIAGLTDGGYVVTWVVGTGGSTRGIYAQRYDADGVEVGSEVFISKAGSSSSGFPSNPTVSGLSDGGFVVSWALGVNNVARIEAQAFDAAGGAVGSVVTVDVSNSDQSPEVTGLQYGGYAVTWTVAQKVSVRTFDNDGTPRSNELILDSGGNINNVAIPDVIALSGGGFLVAWTNFSTAKHIAQRFDSFGEPVGAELEIFDATLGVFSSTTTLALLEDGGFVASWVSSGQDGDGTAIMARIFDIDGVPQGAAFVANDQTAGSQTAPSLASLPGGGFIAAWVSDQGDGDGTGVFARQFDADGNPIGNQFMVSDAAVGNQTNIEVTALADGRIAFSWSGPEGSGNGIFSRILSLGTDNHDNLQGDAQEDYLLGFGGNDVLTGNGGNDVFDGGAGNDTLYGGTGSDTFVYNDIVDAGDLIDGFDATGVDSIDLDALLDGLGVADVDRSSRVDVQQAGIGQDAVISVDTTGDAVFDTVLATVTNVTGDLDQNDLNLGTLV</sequence>
<dbReference type="InterPro" id="IPR011049">
    <property type="entry name" value="Serralysin-like_metalloprot_C"/>
</dbReference>
<dbReference type="PRINTS" id="PR00313">
    <property type="entry name" value="CABNDNGRPT"/>
</dbReference>
<name>A0A967C6S0_9PROT</name>
<protein>
    <recommendedName>
        <fullName evidence="3">Hemolysin-type calcium-binding repeat-containing protein</fullName>
    </recommendedName>
</protein>
<evidence type="ECO:0000313" key="2">
    <source>
        <dbReference type="Proteomes" id="UP000761264"/>
    </source>
</evidence>